<dbReference type="InterPro" id="IPR050570">
    <property type="entry name" value="Cell_wall_metabolism_enzyme"/>
</dbReference>
<dbReference type="Gene3D" id="6.10.250.3150">
    <property type="match status" value="1"/>
</dbReference>
<dbReference type="PANTHER" id="PTHR21666:SF289">
    <property type="entry name" value="L-ALA--D-GLU ENDOPEPTIDASE"/>
    <property type="match status" value="1"/>
</dbReference>
<dbReference type="EMBL" id="SOIP01000219">
    <property type="protein sequence ID" value="TET81637.1"/>
    <property type="molecule type" value="Genomic_DNA"/>
</dbReference>
<dbReference type="PANTHER" id="PTHR21666">
    <property type="entry name" value="PEPTIDASE-RELATED"/>
    <property type="match status" value="1"/>
</dbReference>
<evidence type="ECO:0000256" key="2">
    <source>
        <dbReference type="SAM" id="Coils"/>
    </source>
</evidence>
<dbReference type="AlphaFoldDB" id="A0A523XQW7"/>
<organism evidence="6 7">
    <name type="scientific">candidate division TA06 bacterium</name>
    <dbReference type="NCBI Taxonomy" id="2250710"/>
    <lineage>
        <taxon>Bacteria</taxon>
        <taxon>Bacteria division TA06</taxon>
    </lineage>
</organism>
<proteinExistence type="predicted"/>
<feature type="signal peptide" evidence="3">
    <location>
        <begin position="1"/>
        <end position="22"/>
    </location>
</feature>
<accession>A0A523XQW7</accession>
<dbReference type="SUPFAM" id="SSF51261">
    <property type="entry name" value="Duplicated hybrid motif"/>
    <property type="match status" value="1"/>
</dbReference>
<dbReference type="FunFam" id="2.70.70.10:FF:000003">
    <property type="entry name" value="Murein hydrolase activator EnvC"/>
    <property type="match status" value="1"/>
</dbReference>
<keyword evidence="1 3" id="KW-0732">Signal</keyword>
<sequence>MRLEHKAFILVAVLSLVGAAFSQTTDEIQQKEEELRSIREKLVESRKKAKELESKESSILEKLDQLDVQLELSQELLRKLKQKEKRKITEISDVESKIEAVEKKLKARRTILGNRLRAIYKHGSVHPMELILTARSFPDMVTKTKYLMLIAEQDARLKGRIENDRQELVDYGAKLLRDLSELKNTRVENETELKNLDRDKEKREILLEDVRQKKKNQEDLAKELAKSEARLQSLIDELIRKRAEEARKRGRVVPPEEVTFPRRRGRLIWPVRGEVVSSFGTKKHPKYGTSTLNNGIDIKAPKGKRVLAVADGQVAYADRFLGYGQVVIIDHGGGYYSLYAHLSSILIDVGDSVRERDIIGEVGDSGSLEGSRLHFEIREQGRPADPAIWLK</sequence>
<dbReference type="Proteomes" id="UP000315534">
    <property type="component" value="Unassembled WGS sequence"/>
</dbReference>
<feature type="domain" description="M23ase beta-sheet core" evidence="4">
    <location>
        <begin position="293"/>
        <end position="386"/>
    </location>
</feature>
<dbReference type="Pfam" id="PF01551">
    <property type="entry name" value="Peptidase_M23"/>
    <property type="match status" value="1"/>
</dbReference>
<evidence type="ECO:0000313" key="7">
    <source>
        <dbReference type="Proteomes" id="UP000315534"/>
    </source>
</evidence>
<evidence type="ECO:0000313" key="6">
    <source>
        <dbReference type="EMBL" id="TET81637.1"/>
    </source>
</evidence>
<dbReference type="GO" id="GO:0004222">
    <property type="term" value="F:metalloendopeptidase activity"/>
    <property type="evidence" value="ECO:0007669"/>
    <property type="project" value="TreeGrafter"/>
</dbReference>
<feature type="domain" description="Peptidoglycan hydrolase PcsB coiled-coil" evidence="5">
    <location>
        <begin position="98"/>
        <end position="168"/>
    </location>
</feature>
<dbReference type="Pfam" id="PF24568">
    <property type="entry name" value="CC_PcsB"/>
    <property type="match status" value="1"/>
</dbReference>
<dbReference type="InterPro" id="IPR011055">
    <property type="entry name" value="Dup_hybrid_motif"/>
</dbReference>
<evidence type="ECO:0000256" key="3">
    <source>
        <dbReference type="SAM" id="SignalP"/>
    </source>
</evidence>
<feature type="chain" id="PRO_5021748870" evidence="3">
    <location>
        <begin position="23"/>
        <end position="391"/>
    </location>
</feature>
<feature type="coiled-coil region" evidence="2">
    <location>
        <begin position="21"/>
        <end position="97"/>
    </location>
</feature>
<dbReference type="InterPro" id="IPR057309">
    <property type="entry name" value="PcsB_CC"/>
</dbReference>
<evidence type="ECO:0000259" key="5">
    <source>
        <dbReference type="Pfam" id="PF24568"/>
    </source>
</evidence>
<comment type="caution">
    <text evidence="6">The sequence shown here is derived from an EMBL/GenBank/DDBJ whole genome shotgun (WGS) entry which is preliminary data.</text>
</comment>
<evidence type="ECO:0000256" key="1">
    <source>
        <dbReference type="ARBA" id="ARBA00022729"/>
    </source>
</evidence>
<dbReference type="Gene3D" id="2.70.70.10">
    <property type="entry name" value="Glucose Permease (Domain IIA)"/>
    <property type="match status" value="1"/>
</dbReference>
<protein>
    <submittedName>
        <fullName evidence="6">Uncharacterized protein</fullName>
    </submittedName>
</protein>
<name>A0A523XQW7_UNCT6</name>
<feature type="coiled-coil region" evidence="2">
    <location>
        <begin position="179"/>
        <end position="244"/>
    </location>
</feature>
<dbReference type="InterPro" id="IPR016047">
    <property type="entry name" value="M23ase_b-sheet_dom"/>
</dbReference>
<gene>
    <name evidence="6" type="ORF">E3J38_03510</name>
</gene>
<dbReference type="CDD" id="cd12797">
    <property type="entry name" value="M23_peptidase"/>
    <property type="match status" value="1"/>
</dbReference>
<keyword evidence="2" id="KW-0175">Coiled coil</keyword>
<evidence type="ECO:0000259" key="4">
    <source>
        <dbReference type="Pfam" id="PF01551"/>
    </source>
</evidence>
<reference evidence="6 7" key="1">
    <citation type="submission" date="2019-03" db="EMBL/GenBank/DDBJ databases">
        <title>Metabolic potential of uncultured bacteria and archaea associated with petroleum seepage in deep-sea sediments.</title>
        <authorList>
            <person name="Dong X."/>
            <person name="Hubert C."/>
        </authorList>
    </citation>
    <scope>NUCLEOTIDE SEQUENCE [LARGE SCALE GENOMIC DNA]</scope>
    <source>
        <strain evidence="6">E29_bin36</strain>
    </source>
</reference>